<evidence type="ECO:0008006" key="4">
    <source>
        <dbReference type="Google" id="ProtNLM"/>
    </source>
</evidence>
<sequence>MPKKRFSSIYSKPQSTVHPSLGSASAASASSRNDAAPSVNDLISNLRKTNTLSHDDQRNTSPITVTPTLPPAIRTLLSLPETPAPRPRGRDRRRYDERGRRLPAGPAAPQSWLEVKPLIHHFTEPRSTMRSCPAHVEHLPGIIPPRSGSLQDHCLREMARQWTFITQYEKYNLAHLPNRMRIFLLSYIAVYGPEDGVGYEGLRDLLLPPPYLDTSEQEIDTQRNDQFFRLDLSCSIGRTVSLKQIGDLVSAAAEEDEDNWEQAISKPLSPVIPHLTHLSLSHPPSNISWPKLLSFCQHVPTITHLSLAHWPVPNLTPNSNTAVVTSQFGRDIQYGAANFYSHFDDDFSGASIVLKRLASSLYSLEWLDITGCLSWMKAFRHKSQESAGLDWINQWRSLHTIVAKSAYDISDERNADVRNRDICLYKEEHYAALETKWYVQYLRKLAGGRSWIDFQLDEYEKWDFLWSGTESLPSRQLKPETDVLFRGFYDGLELRAQSVVENGDW</sequence>
<comment type="caution">
    <text evidence="2">The sequence shown here is derived from an EMBL/GenBank/DDBJ whole genome shotgun (WGS) entry which is preliminary data.</text>
</comment>
<gene>
    <name evidence="2" type="ORF">PVAG01_01967</name>
</gene>
<proteinExistence type="predicted"/>
<accession>A0ABR4PYK8</accession>
<organism evidence="2 3">
    <name type="scientific">Phlyctema vagabunda</name>
    <dbReference type="NCBI Taxonomy" id="108571"/>
    <lineage>
        <taxon>Eukaryota</taxon>
        <taxon>Fungi</taxon>
        <taxon>Dikarya</taxon>
        <taxon>Ascomycota</taxon>
        <taxon>Pezizomycotina</taxon>
        <taxon>Leotiomycetes</taxon>
        <taxon>Helotiales</taxon>
        <taxon>Dermateaceae</taxon>
        <taxon>Phlyctema</taxon>
    </lineage>
</organism>
<reference evidence="2 3" key="1">
    <citation type="submission" date="2024-06" db="EMBL/GenBank/DDBJ databases">
        <title>Complete genome of Phlyctema vagabunda strain 19-DSS-EL-015.</title>
        <authorList>
            <person name="Fiorenzani C."/>
        </authorList>
    </citation>
    <scope>NUCLEOTIDE SEQUENCE [LARGE SCALE GENOMIC DNA]</scope>
    <source>
        <strain evidence="2 3">19-DSS-EL-015</strain>
    </source>
</reference>
<feature type="compositionally biased region" description="Low complexity" evidence="1">
    <location>
        <begin position="23"/>
        <end position="38"/>
    </location>
</feature>
<protein>
    <recommendedName>
        <fullName evidence="4">Tafazzin</fullName>
    </recommendedName>
</protein>
<evidence type="ECO:0000313" key="2">
    <source>
        <dbReference type="EMBL" id="KAL3428458.1"/>
    </source>
</evidence>
<evidence type="ECO:0000256" key="1">
    <source>
        <dbReference type="SAM" id="MobiDB-lite"/>
    </source>
</evidence>
<feature type="compositionally biased region" description="Polar residues" evidence="1">
    <location>
        <begin position="8"/>
        <end position="18"/>
    </location>
</feature>
<feature type="compositionally biased region" description="Polar residues" evidence="1">
    <location>
        <begin position="41"/>
        <end position="52"/>
    </location>
</feature>
<feature type="region of interest" description="Disordered" evidence="1">
    <location>
        <begin position="1"/>
        <end position="108"/>
    </location>
</feature>
<keyword evidence="3" id="KW-1185">Reference proteome</keyword>
<dbReference type="Proteomes" id="UP001629113">
    <property type="component" value="Unassembled WGS sequence"/>
</dbReference>
<dbReference type="EMBL" id="JBFCZG010000001">
    <property type="protein sequence ID" value="KAL3428458.1"/>
    <property type="molecule type" value="Genomic_DNA"/>
</dbReference>
<evidence type="ECO:0000313" key="3">
    <source>
        <dbReference type="Proteomes" id="UP001629113"/>
    </source>
</evidence>
<name>A0ABR4PYK8_9HELO</name>